<evidence type="ECO:0000256" key="4">
    <source>
        <dbReference type="ARBA" id="ARBA00023134"/>
    </source>
</evidence>
<keyword evidence="7" id="KW-0282">Flagellum</keyword>
<evidence type="ECO:0000313" key="8">
    <source>
        <dbReference type="Proteomes" id="UP000516424"/>
    </source>
</evidence>
<reference evidence="7 8" key="1">
    <citation type="journal article" date="2011" name="Microbiology">
        <title>Transcriptome response to different carbon sources in Acetobacter aceti.</title>
        <authorList>
            <person name="Sakurai K."/>
            <person name="Arai H."/>
            <person name="Ishii M."/>
            <person name="Igarashi Y."/>
        </authorList>
    </citation>
    <scope>NUCLEOTIDE SEQUENCE [LARGE SCALE GENOMIC DNA]</scope>
    <source>
        <strain evidence="7 8">NBRC 14818</strain>
    </source>
</reference>
<dbReference type="InterPro" id="IPR027417">
    <property type="entry name" value="P-loop_NTPase"/>
</dbReference>
<evidence type="ECO:0000256" key="3">
    <source>
        <dbReference type="ARBA" id="ARBA00022741"/>
    </source>
</evidence>
<keyword evidence="5" id="KW-0472">Membrane</keyword>
<evidence type="ECO:0000256" key="1">
    <source>
        <dbReference type="ARBA" id="ARBA00004413"/>
    </source>
</evidence>
<protein>
    <submittedName>
        <fullName evidence="7">Flagellar GTP-binding protein FlhF</fullName>
    </submittedName>
</protein>
<feature type="domain" description="SRP54-type proteins GTP-binding" evidence="6">
    <location>
        <begin position="122"/>
        <end position="310"/>
    </location>
</feature>
<dbReference type="PANTHER" id="PTHR43134:SF3">
    <property type="entry name" value="FLAGELLAR BIOSYNTHESIS PROTEIN FLHF"/>
    <property type="match status" value="1"/>
</dbReference>
<dbReference type="InterPro" id="IPR000897">
    <property type="entry name" value="SRP54_GTPase_dom"/>
</dbReference>
<dbReference type="SUPFAM" id="SSF52540">
    <property type="entry name" value="P-loop containing nucleoside triphosphate hydrolases"/>
    <property type="match status" value="1"/>
</dbReference>
<comment type="similarity">
    <text evidence="2">Belongs to the GTP-binding SRP family.</text>
</comment>
<dbReference type="GO" id="GO:0006614">
    <property type="term" value="P:SRP-dependent cotranslational protein targeting to membrane"/>
    <property type="evidence" value="ECO:0007669"/>
    <property type="project" value="InterPro"/>
</dbReference>
<dbReference type="Pfam" id="PF00448">
    <property type="entry name" value="SRP54"/>
    <property type="match status" value="1"/>
</dbReference>
<keyword evidence="3" id="KW-0547">Nucleotide-binding</keyword>
<accession>A0AB33IGQ8</accession>
<evidence type="ECO:0000259" key="6">
    <source>
        <dbReference type="SMART" id="SM00962"/>
    </source>
</evidence>
<dbReference type="GO" id="GO:0003924">
    <property type="term" value="F:GTPase activity"/>
    <property type="evidence" value="ECO:0007669"/>
    <property type="project" value="TreeGrafter"/>
</dbReference>
<name>A0AB33IGQ8_ACEAC</name>
<dbReference type="AlphaFoldDB" id="A0AB33IGQ8"/>
<keyword evidence="7" id="KW-0966">Cell projection</keyword>
<keyword evidence="4" id="KW-0342">GTP-binding</keyword>
<dbReference type="RefSeq" id="WP_081617487.1">
    <property type="nucleotide sequence ID" value="NZ_AP023410.1"/>
</dbReference>
<dbReference type="Gene3D" id="3.40.50.300">
    <property type="entry name" value="P-loop containing nucleotide triphosphate hydrolases"/>
    <property type="match status" value="1"/>
</dbReference>
<sequence length="319" mass="34869">MENEIFIGINMKDAVRKARANLGETALIVSERIVDNGVEVVARKDSLENASIEDGVQEVSEASNDSEKSNYSEDIQKISRISDVLRWHRVPDALIDVFSSVNFEAMIARNIQFGSFSFSQAKRPLALVGTAGAGKSLSVAKLSSRLVLAGNPPLVITTDRERAGGIDQLATHTRRLGLPLIVANDKKTLQQAMAQRRNNQPVLIDTAPVDPYNENALAILMELELVTRSELCVVVPAGYDSEETADVAELFWNAGARMMIASRLDQVRRLGNIITAAACGLVMTEYGVSDNCHAGLEKMTARKLAALLIEKAEDYEKNR</sequence>
<keyword evidence="7" id="KW-0969">Cilium</keyword>
<evidence type="ECO:0000313" key="7">
    <source>
        <dbReference type="EMBL" id="BCK77340.1"/>
    </source>
</evidence>
<evidence type="ECO:0000256" key="2">
    <source>
        <dbReference type="ARBA" id="ARBA00008531"/>
    </source>
</evidence>
<dbReference type="SMART" id="SM00962">
    <property type="entry name" value="SRP54"/>
    <property type="match status" value="1"/>
</dbReference>
<comment type="subcellular location">
    <subcellularLocation>
        <location evidence="1">Cell membrane</location>
        <topology evidence="1">Peripheral membrane protein</topology>
        <orientation evidence="1">Cytoplasmic side</orientation>
    </subcellularLocation>
</comment>
<dbReference type="PANTHER" id="PTHR43134">
    <property type="entry name" value="SIGNAL RECOGNITION PARTICLE RECEPTOR SUBUNIT ALPHA"/>
    <property type="match status" value="1"/>
</dbReference>
<keyword evidence="8" id="KW-1185">Reference proteome</keyword>
<dbReference type="Proteomes" id="UP000516424">
    <property type="component" value="Chromosome"/>
</dbReference>
<proteinExistence type="inferred from homology"/>
<dbReference type="GO" id="GO:0005047">
    <property type="term" value="F:signal recognition particle binding"/>
    <property type="evidence" value="ECO:0007669"/>
    <property type="project" value="TreeGrafter"/>
</dbReference>
<dbReference type="GO" id="GO:0005525">
    <property type="term" value="F:GTP binding"/>
    <property type="evidence" value="ECO:0007669"/>
    <property type="project" value="UniProtKB-KW"/>
</dbReference>
<evidence type="ECO:0000256" key="5">
    <source>
        <dbReference type="ARBA" id="ARBA00023136"/>
    </source>
</evidence>
<gene>
    <name evidence="7" type="primary">flhF</name>
    <name evidence="7" type="ORF">EMQ_2946</name>
</gene>
<organism evidence="7 8">
    <name type="scientific">Acetobacter aceti NBRC 14818</name>
    <dbReference type="NCBI Taxonomy" id="887700"/>
    <lineage>
        <taxon>Bacteria</taxon>
        <taxon>Pseudomonadati</taxon>
        <taxon>Pseudomonadota</taxon>
        <taxon>Alphaproteobacteria</taxon>
        <taxon>Acetobacterales</taxon>
        <taxon>Acetobacteraceae</taxon>
        <taxon>Acetobacter</taxon>
        <taxon>Acetobacter subgen. Acetobacter</taxon>
    </lineage>
</organism>
<dbReference type="EMBL" id="AP023410">
    <property type="protein sequence ID" value="BCK77340.1"/>
    <property type="molecule type" value="Genomic_DNA"/>
</dbReference>
<dbReference type="GO" id="GO:0005886">
    <property type="term" value="C:plasma membrane"/>
    <property type="evidence" value="ECO:0007669"/>
    <property type="project" value="UniProtKB-SubCell"/>
</dbReference>